<keyword evidence="4 6" id="KW-0238">DNA-binding</keyword>
<comment type="function">
    <text evidence="6">Participates in DNA repair and in chromosomal DNA replication.</text>
</comment>
<sequence>MADVKLRRLVSSAFKLSGFSLRSDASSFLMVQLEPLSDEERKEWLDRLTDHIQRQSLTSPSIEKDQIERAIEECCRSGTDESEPVMTVISAFDVPRFHYHVDRKKFSMITGQRPEVLGSAVDKARLFKNRYQLIQQRTSRHHLFAPSVTESLGDVDENGEPRVKKFKLSPVEKLLCTSSYIPDAVVLGMLTQLKEGKFYLEDPTGAIQLDLSKASYHVGLHTDNSIILAEGYYEDRILHVNGIGQPPAETSKTSRAYFGNVNTFGGPSETCLKNSAKLLNIEKSNEDGMIVFIADVWLDRLKVMEKLRSMFEGFQSFPPIAFVLMGDFLSGQFGAAHCTELRSRFKSLGELIQQFPLLIEKSQFIFVPGPCDPAGPKILPRPAFPNFVTEELMKRVPNAIMATNPCRLQYCTQEIVVVREDLVTKMCRNNIHFPTEGEIPDHFARTIISQAHLAPLPLSVCPVYWPMDAALRLYPLPDLIVTADKFNSFHTSHMDCQVMNPGSFPRSEFSFKVYVPSTKTIEDSQIPDED</sequence>
<evidence type="ECO:0000256" key="6">
    <source>
        <dbReference type="PIRNR" id="PIRNR000799"/>
    </source>
</evidence>
<proteinExistence type="inferred from homology"/>
<gene>
    <name evidence="10" type="primary">LOC113207849</name>
</gene>
<dbReference type="GO" id="GO:0042276">
    <property type="term" value="P:error-prone translesion synthesis"/>
    <property type="evidence" value="ECO:0007669"/>
    <property type="project" value="TreeGrafter"/>
</dbReference>
<name>A0A6J1SM28_FRAOC</name>
<protein>
    <recommendedName>
        <fullName evidence="6">DNA polymerase epsilon subunit</fullName>
    </recommendedName>
    <alternativeName>
        <fullName evidence="6">DNA polymerase II subunit 2</fullName>
    </alternativeName>
</protein>
<feature type="domain" description="DNA polymerase alpha/delta/epsilon subunit B" evidence="7">
    <location>
        <begin position="290"/>
        <end position="491"/>
    </location>
</feature>
<dbReference type="PANTHER" id="PTHR12708">
    <property type="entry name" value="DNA POLYMERASE EPSILON SUBUNIT B"/>
    <property type="match status" value="1"/>
</dbReference>
<dbReference type="Gene3D" id="1.10.8.60">
    <property type="match status" value="1"/>
</dbReference>
<dbReference type="CTD" id="136029154"/>
<dbReference type="Pfam" id="PF04042">
    <property type="entry name" value="DNA_pol_E_B"/>
    <property type="match status" value="1"/>
</dbReference>
<organism evidence="9 10">
    <name type="scientific">Frankliniella occidentalis</name>
    <name type="common">Western flower thrips</name>
    <name type="synonym">Euthrips occidentalis</name>
    <dbReference type="NCBI Taxonomy" id="133901"/>
    <lineage>
        <taxon>Eukaryota</taxon>
        <taxon>Metazoa</taxon>
        <taxon>Ecdysozoa</taxon>
        <taxon>Arthropoda</taxon>
        <taxon>Hexapoda</taxon>
        <taxon>Insecta</taxon>
        <taxon>Pterygota</taxon>
        <taxon>Neoptera</taxon>
        <taxon>Paraneoptera</taxon>
        <taxon>Thysanoptera</taxon>
        <taxon>Terebrantia</taxon>
        <taxon>Thripoidea</taxon>
        <taxon>Thripidae</taxon>
        <taxon>Frankliniella</taxon>
    </lineage>
</organism>
<dbReference type="Pfam" id="PF12213">
    <property type="entry name" value="Dpoe2NT"/>
    <property type="match status" value="1"/>
</dbReference>
<dbReference type="Gene3D" id="3.60.21.50">
    <property type="match status" value="1"/>
</dbReference>
<dbReference type="Proteomes" id="UP000504606">
    <property type="component" value="Unplaced"/>
</dbReference>
<keyword evidence="9" id="KW-1185">Reference proteome</keyword>
<dbReference type="GO" id="GO:0003677">
    <property type="term" value="F:DNA binding"/>
    <property type="evidence" value="ECO:0007669"/>
    <property type="project" value="UniProtKB-UniRule"/>
</dbReference>
<evidence type="ECO:0000256" key="1">
    <source>
        <dbReference type="ARBA" id="ARBA00004123"/>
    </source>
</evidence>
<evidence type="ECO:0000256" key="4">
    <source>
        <dbReference type="ARBA" id="ARBA00023125"/>
    </source>
</evidence>
<evidence type="ECO:0000256" key="5">
    <source>
        <dbReference type="ARBA" id="ARBA00023242"/>
    </source>
</evidence>
<evidence type="ECO:0000256" key="2">
    <source>
        <dbReference type="ARBA" id="ARBA00009560"/>
    </source>
</evidence>
<evidence type="ECO:0000313" key="9">
    <source>
        <dbReference type="Proteomes" id="UP000504606"/>
    </source>
</evidence>
<evidence type="ECO:0000259" key="7">
    <source>
        <dbReference type="Pfam" id="PF04042"/>
    </source>
</evidence>
<feature type="domain" description="DNA polymerase epsilon subunit B N-terminal" evidence="8">
    <location>
        <begin position="5"/>
        <end position="74"/>
    </location>
</feature>
<dbReference type="PANTHER" id="PTHR12708:SF0">
    <property type="entry name" value="DNA POLYMERASE EPSILON SUBUNIT 2"/>
    <property type="match status" value="1"/>
</dbReference>
<comment type="similarity">
    <text evidence="2 6">Belongs to the DNA polymerase epsilon subunit B family.</text>
</comment>
<evidence type="ECO:0000259" key="8">
    <source>
        <dbReference type="Pfam" id="PF12213"/>
    </source>
</evidence>
<keyword evidence="3 6" id="KW-0235">DNA replication</keyword>
<dbReference type="RefSeq" id="XP_026280360.2">
    <property type="nucleotide sequence ID" value="XM_026424575.2"/>
</dbReference>
<dbReference type="OrthoDB" id="8176680at2759"/>
<reference evidence="10" key="1">
    <citation type="submission" date="2025-08" db="UniProtKB">
        <authorList>
            <consortium name="RefSeq"/>
        </authorList>
    </citation>
    <scope>IDENTIFICATION</scope>
    <source>
        <tissue evidence="10">Whole organism</tissue>
    </source>
</reference>
<dbReference type="GeneID" id="113207849"/>
<dbReference type="GO" id="GO:0006261">
    <property type="term" value="P:DNA-templated DNA replication"/>
    <property type="evidence" value="ECO:0007669"/>
    <property type="project" value="InterPro"/>
</dbReference>
<keyword evidence="5 6" id="KW-0539">Nucleus</keyword>
<comment type="subcellular location">
    <subcellularLocation>
        <location evidence="1 6">Nucleus</location>
    </subcellularLocation>
</comment>
<dbReference type="InterPro" id="IPR024639">
    <property type="entry name" value="DNA_pol_e_bsu_N"/>
</dbReference>
<dbReference type="InterPro" id="IPR016266">
    <property type="entry name" value="POLE2"/>
</dbReference>
<dbReference type="AlphaFoldDB" id="A0A6J1SM28"/>
<dbReference type="InterPro" id="IPR007185">
    <property type="entry name" value="DNA_pol_a/d/e_bsu"/>
</dbReference>
<dbReference type="KEGG" id="foc:113207849"/>
<dbReference type="PIRSF" id="PIRSF000799">
    <property type="entry name" value="DNA_pol_eps_2"/>
    <property type="match status" value="1"/>
</dbReference>
<accession>A0A6J1SM28</accession>
<evidence type="ECO:0000256" key="3">
    <source>
        <dbReference type="ARBA" id="ARBA00022705"/>
    </source>
</evidence>
<evidence type="ECO:0000313" key="10">
    <source>
        <dbReference type="RefSeq" id="XP_026280360.2"/>
    </source>
</evidence>
<dbReference type="GO" id="GO:0008622">
    <property type="term" value="C:epsilon DNA polymerase complex"/>
    <property type="evidence" value="ECO:0007669"/>
    <property type="project" value="UniProtKB-UniRule"/>
</dbReference>